<comment type="caution">
    <text evidence="2">The sequence shown here is derived from an EMBL/GenBank/DDBJ whole genome shotgun (WGS) entry which is preliminary data.</text>
</comment>
<feature type="region of interest" description="Disordered" evidence="1">
    <location>
        <begin position="12"/>
        <end position="54"/>
    </location>
</feature>
<reference evidence="2 3" key="1">
    <citation type="journal article" date="2015" name="BMC Genomics">
        <title>Insights from the genome of Ophiocordyceps polyrhachis-furcata to pathogenicity and host specificity in insect fungi.</title>
        <authorList>
            <person name="Wichadakul D."/>
            <person name="Kobmoo N."/>
            <person name="Ingsriswang S."/>
            <person name="Tangphatsornruang S."/>
            <person name="Chantasingh D."/>
            <person name="Luangsa-ard J.J."/>
            <person name="Eurwilaichitr L."/>
        </authorList>
    </citation>
    <scope>NUCLEOTIDE SEQUENCE [LARGE SCALE GENOMIC DNA]</scope>
    <source>
        <strain evidence="2 3">BCC 54312</strain>
    </source>
</reference>
<dbReference type="EMBL" id="LKCN02000017">
    <property type="protein sequence ID" value="RCI08953.1"/>
    <property type="molecule type" value="Genomic_DNA"/>
</dbReference>
<feature type="region of interest" description="Disordered" evidence="1">
    <location>
        <begin position="189"/>
        <end position="225"/>
    </location>
</feature>
<accession>A0A367L3E6</accession>
<protein>
    <submittedName>
        <fullName evidence="2">Uncharacterized protein</fullName>
    </submittedName>
</protein>
<dbReference type="AlphaFoldDB" id="A0A367L3E6"/>
<evidence type="ECO:0000256" key="1">
    <source>
        <dbReference type="SAM" id="MobiDB-lite"/>
    </source>
</evidence>
<evidence type="ECO:0000313" key="2">
    <source>
        <dbReference type="EMBL" id="RCI08953.1"/>
    </source>
</evidence>
<organism evidence="2 3">
    <name type="scientific">Ophiocordyceps polyrhachis-furcata BCC 54312</name>
    <dbReference type="NCBI Taxonomy" id="1330021"/>
    <lineage>
        <taxon>Eukaryota</taxon>
        <taxon>Fungi</taxon>
        <taxon>Dikarya</taxon>
        <taxon>Ascomycota</taxon>
        <taxon>Pezizomycotina</taxon>
        <taxon>Sordariomycetes</taxon>
        <taxon>Hypocreomycetidae</taxon>
        <taxon>Hypocreales</taxon>
        <taxon>Ophiocordycipitaceae</taxon>
        <taxon>Ophiocordyceps</taxon>
    </lineage>
</organism>
<name>A0A367L3E6_9HYPO</name>
<proteinExistence type="predicted"/>
<sequence length="426" mass="46978">MDEQRLPAKLLEALKNPNWRQRRSSSSSSNAGCEMTGYDGSKSRSRHTSSSDFVMVEPDNINNRKISATDRQFNTRSHTPARAVRSLDDDDQVCRVIRHATLDTSRYSEPNGPQLFEMTARDPEQPLDYNMPLAVMRPLKPCPPPMLEPPVVEAVLEMAEPDQTRSTTRLPSNKDAAFRRLLDKLNRSAATTAATRSREANDSGYGTAAGSDEQGTQMPAPPPTSDQLVLQMLVDAGGRRAGRELTVSDSPLNYYRPPELNVADEGVKFRHDLNPKAREFLSFVREAAMEQQSSATKTAVPDGANCVTPKQNATACNPVPVPMPVLYPLTLPQVPEMSAMQLAPFLGVANAAVMEAAAMAAVAARAPLFPCPKPAQAYEAYIEQRKAMEPGYAMECRLRQQRRAKRAHQGRVQYSATQLLMLRSKP</sequence>
<keyword evidence="3" id="KW-1185">Reference proteome</keyword>
<evidence type="ECO:0000313" key="3">
    <source>
        <dbReference type="Proteomes" id="UP000253664"/>
    </source>
</evidence>
<dbReference type="Proteomes" id="UP000253664">
    <property type="component" value="Unassembled WGS sequence"/>
</dbReference>
<dbReference type="OrthoDB" id="4755921at2759"/>
<gene>
    <name evidence="2" type="ORF">L249_5073</name>
</gene>